<sequence length="189" mass="21499">MKIELEQKIVDFQSIQRWAYYDPELGWMHADHTSATLEDFQSHIKHFRVNVMVNYTWHSVSQRYRTNCSPVAINLKLNQITLEILVQTNLEQSGYDGLINAEMDCSCRPGQMCPEPQPDTCTAAVLRDGQLVDASVSHLIAHHHSESGHTFCFGFTEKAGTRNVTDVDAKISRLADCIRVNVNPHIKLF</sequence>
<evidence type="ECO:0000313" key="1">
    <source>
        <dbReference type="EMBL" id="ADU66178.1"/>
    </source>
</evidence>
<dbReference type="RefSeq" id="WP_013506059.1">
    <property type="nucleotide sequence ID" value="NC_014836.1"/>
</dbReference>
<protein>
    <submittedName>
        <fullName evidence="1">Uncharacterized protein</fullName>
    </submittedName>
</protein>
<dbReference type="EMBL" id="CP002432">
    <property type="protein sequence ID" value="ADU66178.1"/>
    <property type="molecule type" value="Genomic_DNA"/>
</dbReference>
<keyword evidence="2" id="KW-1185">Reference proteome</keyword>
<dbReference type="InParanoid" id="E6W6T5"/>
<name>E6W6T5_DESIS</name>
<evidence type="ECO:0000313" key="2">
    <source>
        <dbReference type="Proteomes" id="UP000002572"/>
    </source>
</evidence>
<dbReference type="KEGG" id="din:Selin_1444"/>
<accession>E6W6T5</accession>
<dbReference type="Proteomes" id="UP000002572">
    <property type="component" value="Chromosome"/>
</dbReference>
<organism evidence="1 2">
    <name type="scientific">Desulfurispirillum indicum (strain ATCC BAA-1389 / DSM 22839 / S5)</name>
    <dbReference type="NCBI Taxonomy" id="653733"/>
    <lineage>
        <taxon>Bacteria</taxon>
        <taxon>Pseudomonadati</taxon>
        <taxon>Chrysiogenota</taxon>
        <taxon>Chrysiogenia</taxon>
        <taxon>Chrysiogenales</taxon>
        <taxon>Chrysiogenaceae</taxon>
        <taxon>Desulfurispirillum</taxon>
    </lineage>
</organism>
<dbReference type="HOGENOM" id="CLU_1432436_0_0_0"/>
<dbReference type="AlphaFoldDB" id="E6W6T5"/>
<reference evidence="1 2" key="1">
    <citation type="submission" date="2010-12" db="EMBL/GenBank/DDBJ databases">
        <title>Complete sequence of Desulfurispirillum indicum S5.</title>
        <authorList>
            <consortium name="US DOE Joint Genome Institute"/>
            <person name="Lucas S."/>
            <person name="Copeland A."/>
            <person name="Lapidus A."/>
            <person name="Cheng J.-F."/>
            <person name="Goodwin L."/>
            <person name="Pitluck S."/>
            <person name="Chertkov O."/>
            <person name="Held B."/>
            <person name="Detter J.C."/>
            <person name="Han C."/>
            <person name="Tapia R."/>
            <person name="Land M."/>
            <person name="Hauser L."/>
            <person name="Kyrpides N."/>
            <person name="Ivanova N."/>
            <person name="Mikhailova N."/>
            <person name="Haggblom M."/>
            <person name="Rauschenbach I."/>
            <person name="Bini E."/>
            <person name="Woyke T."/>
        </authorList>
    </citation>
    <scope>NUCLEOTIDE SEQUENCE [LARGE SCALE GENOMIC DNA]</scope>
    <source>
        <strain evidence="2">ATCC BAA-1389 / DSM 22839 / S5</strain>
    </source>
</reference>
<dbReference type="STRING" id="653733.Selin_1444"/>
<gene>
    <name evidence="1" type="ordered locus">Selin_1444</name>
</gene>
<proteinExistence type="predicted"/>